<dbReference type="InterPro" id="IPR052844">
    <property type="entry name" value="Leaf_Dev_Regulator"/>
</dbReference>
<name>A0A0K9NKC0_ZOSMR</name>
<dbReference type="STRING" id="29655.A0A0K9NKC0"/>
<dbReference type="OrthoDB" id="2143914at2759"/>
<dbReference type="AlphaFoldDB" id="A0A0K9NKC0"/>
<dbReference type="EMBL" id="LFYR01002101">
    <property type="protein sequence ID" value="KMZ57206.1"/>
    <property type="molecule type" value="Genomic_DNA"/>
</dbReference>
<protein>
    <submittedName>
        <fullName evidence="2">Uncharacterized protein</fullName>
    </submittedName>
</protein>
<organism evidence="2 3">
    <name type="scientific">Zostera marina</name>
    <name type="common">Eelgrass</name>
    <dbReference type="NCBI Taxonomy" id="29655"/>
    <lineage>
        <taxon>Eukaryota</taxon>
        <taxon>Viridiplantae</taxon>
        <taxon>Streptophyta</taxon>
        <taxon>Embryophyta</taxon>
        <taxon>Tracheophyta</taxon>
        <taxon>Spermatophyta</taxon>
        <taxon>Magnoliopsida</taxon>
        <taxon>Liliopsida</taxon>
        <taxon>Zosteraceae</taxon>
        <taxon>Zostera</taxon>
    </lineage>
</organism>
<evidence type="ECO:0000256" key="1">
    <source>
        <dbReference type="SAM" id="MobiDB-lite"/>
    </source>
</evidence>
<feature type="compositionally biased region" description="Low complexity" evidence="1">
    <location>
        <begin position="19"/>
        <end position="32"/>
    </location>
</feature>
<sequence>MAAPVLPPWLSHSYNSTNTSDPSVTLSLSSSTIPPPPPPSSAQGSSWLVQQERADTTTVASVDGVMVTEITDCCRELEEGYQAWMTNKKETTWRLQRVELQLESGRRKRVKRKWRR</sequence>
<keyword evidence="3" id="KW-1185">Reference proteome</keyword>
<evidence type="ECO:0000313" key="3">
    <source>
        <dbReference type="Proteomes" id="UP000036987"/>
    </source>
</evidence>
<accession>A0A0K9NKC0</accession>
<gene>
    <name evidence="2" type="ORF">ZOSMA_88G00270</name>
</gene>
<dbReference type="PANTHER" id="PTHR47214:SF3">
    <property type="entry name" value="TRANSCRIPTION FACTOR AS1"/>
    <property type="match status" value="1"/>
</dbReference>
<evidence type="ECO:0000313" key="2">
    <source>
        <dbReference type="EMBL" id="KMZ57206.1"/>
    </source>
</evidence>
<feature type="region of interest" description="Disordered" evidence="1">
    <location>
        <begin position="1"/>
        <end position="53"/>
    </location>
</feature>
<dbReference type="PANTHER" id="PTHR47214">
    <property type="entry name" value="PROTEIN ROUGH SHEATH 2 HOMOLOG"/>
    <property type="match status" value="1"/>
</dbReference>
<dbReference type="Proteomes" id="UP000036987">
    <property type="component" value="Unassembled WGS sequence"/>
</dbReference>
<proteinExistence type="predicted"/>
<comment type="caution">
    <text evidence="2">The sequence shown here is derived from an EMBL/GenBank/DDBJ whole genome shotgun (WGS) entry which is preliminary data.</text>
</comment>
<dbReference type="OMA" id="NKKETTW"/>
<reference evidence="3" key="1">
    <citation type="journal article" date="2016" name="Nature">
        <title>The genome of the seagrass Zostera marina reveals angiosperm adaptation to the sea.</title>
        <authorList>
            <person name="Olsen J.L."/>
            <person name="Rouze P."/>
            <person name="Verhelst B."/>
            <person name="Lin Y.-C."/>
            <person name="Bayer T."/>
            <person name="Collen J."/>
            <person name="Dattolo E."/>
            <person name="De Paoli E."/>
            <person name="Dittami S."/>
            <person name="Maumus F."/>
            <person name="Michel G."/>
            <person name="Kersting A."/>
            <person name="Lauritano C."/>
            <person name="Lohaus R."/>
            <person name="Toepel M."/>
            <person name="Tonon T."/>
            <person name="Vanneste K."/>
            <person name="Amirebrahimi M."/>
            <person name="Brakel J."/>
            <person name="Bostroem C."/>
            <person name="Chovatia M."/>
            <person name="Grimwood J."/>
            <person name="Jenkins J.W."/>
            <person name="Jueterbock A."/>
            <person name="Mraz A."/>
            <person name="Stam W.T."/>
            <person name="Tice H."/>
            <person name="Bornberg-Bauer E."/>
            <person name="Green P.J."/>
            <person name="Pearson G.A."/>
            <person name="Procaccini G."/>
            <person name="Duarte C.M."/>
            <person name="Schmutz J."/>
            <person name="Reusch T.B.H."/>
            <person name="Van de Peer Y."/>
        </authorList>
    </citation>
    <scope>NUCLEOTIDE SEQUENCE [LARGE SCALE GENOMIC DNA]</scope>
    <source>
        <strain evidence="3">cv. Finnish</strain>
    </source>
</reference>